<dbReference type="GO" id="GO:0003989">
    <property type="term" value="F:acetyl-CoA carboxylase activity"/>
    <property type="evidence" value="ECO:0007669"/>
    <property type="project" value="InterPro"/>
</dbReference>
<evidence type="ECO:0000256" key="8">
    <source>
        <dbReference type="RuleBase" id="RU364072"/>
    </source>
</evidence>
<evidence type="ECO:0000256" key="1">
    <source>
        <dbReference type="ARBA" id="ARBA00005194"/>
    </source>
</evidence>
<evidence type="ECO:0000313" key="10">
    <source>
        <dbReference type="EMBL" id="HIS91797.1"/>
    </source>
</evidence>
<dbReference type="CDD" id="cd06850">
    <property type="entry name" value="biotinyl_domain"/>
    <property type="match status" value="1"/>
</dbReference>
<dbReference type="PANTHER" id="PTHR45266:SF3">
    <property type="entry name" value="OXALOACETATE DECARBOXYLASE ALPHA CHAIN"/>
    <property type="match status" value="1"/>
</dbReference>
<keyword evidence="5 8" id="KW-0443">Lipid metabolism</keyword>
<dbReference type="GO" id="GO:0006633">
    <property type="term" value="P:fatty acid biosynthetic process"/>
    <property type="evidence" value="ECO:0007669"/>
    <property type="project" value="UniProtKB-KW"/>
</dbReference>
<dbReference type="AlphaFoldDB" id="A0A9D1K5N6"/>
<evidence type="ECO:0000256" key="7">
    <source>
        <dbReference type="ARBA" id="ARBA00023267"/>
    </source>
</evidence>
<feature type="domain" description="Lipoyl-binding" evidence="9">
    <location>
        <begin position="79"/>
        <end position="155"/>
    </location>
</feature>
<organism evidence="10 11">
    <name type="scientific">Candidatus Alectryocaccomicrobium excrementavium</name>
    <dbReference type="NCBI Taxonomy" id="2840668"/>
    <lineage>
        <taxon>Bacteria</taxon>
        <taxon>Bacillati</taxon>
        <taxon>Bacillota</taxon>
        <taxon>Clostridia</taxon>
        <taxon>Candidatus Alectryocaccomicrobium</taxon>
    </lineage>
</organism>
<name>A0A9D1K5N6_9FIRM</name>
<keyword evidence="4 8" id="KW-0276">Fatty acid metabolism</keyword>
<dbReference type="InterPro" id="IPR001249">
    <property type="entry name" value="AcCoA_biotinCC"/>
</dbReference>
<reference evidence="10" key="1">
    <citation type="submission" date="2020-10" db="EMBL/GenBank/DDBJ databases">
        <authorList>
            <person name="Gilroy R."/>
        </authorList>
    </citation>
    <scope>NUCLEOTIDE SEQUENCE</scope>
    <source>
        <strain evidence="10">13766</strain>
    </source>
</reference>
<evidence type="ECO:0000313" key="11">
    <source>
        <dbReference type="Proteomes" id="UP000824140"/>
    </source>
</evidence>
<dbReference type="InterPro" id="IPR000089">
    <property type="entry name" value="Biotin_lipoyl"/>
</dbReference>
<dbReference type="PRINTS" id="PR01071">
    <property type="entry name" value="ACOABIOTINCC"/>
</dbReference>
<keyword evidence="7 8" id="KW-0092">Biotin</keyword>
<dbReference type="NCBIfam" id="TIGR00531">
    <property type="entry name" value="BCCP"/>
    <property type="match status" value="1"/>
</dbReference>
<dbReference type="InterPro" id="IPR001882">
    <property type="entry name" value="Biotin_BS"/>
</dbReference>
<evidence type="ECO:0000256" key="6">
    <source>
        <dbReference type="ARBA" id="ARBA00023160"/>
    </source>
</evidence>
<evidence type="ECO:0000256" key="4">
    <source>
        <dbReference type="ARBA" id="ARBA00022832"/>
    </source>
</evidence>
<dbReference type="PANTHER" id="PTHR45266">
    <property type="entry name" value="OXALOACETATE DECARBOXYLASE ALPHA CHAIN"/>
    <property type="match status" value="1"/>
</dbReference>
<gene>
    <name evidence="10" type="primary">accB</name>
    <name evidence="10" type="ORF">IAA84_02140</name>
</gene>
<dbReference type="InterPro" id="IPR011053">
    <property type="entry name" value="Single_hybrid_motif"/>
</dbReference>
<evidence type="ECO:0000256" key="5">
    <source>
        <dbReference type="ARBA" id="ARBA00023098"/>
    </source>
</evidence>
<dbReference type="PROSITE" id="PS00188">
    <property type="entry name" value="BIOTIN"/>
    <property type="match status" value="1"/>
</dbReference>
<dbReference type="PROSITE" id="PS50968">
    <property type="entry name" value="BIOTINYL_LIPOYL"/>
    <property type="match status" value="1"/>
</dbReference>
<comment type="caution">
    <text evidence="10">The sequence shown here is derived from an EMBL/GenBank/DDBJ whole genome shotgun (WGS) entry which is preliminary data.</text>
</comment>
<keyword evidence="6 8" id="KW-0275">Fatty acid biosynthesis</keyword>
<reference evidence="10" key="2">
    <citation type="journal article" date="2021" name="PeerJ">
        <title>Extensive microbial diversity within the chicken gut microbiome revealed by metagenomics and culture.</title>
        <authorList>
            <person name="Gilroy R."/>
            <person name="Ravi A."/>
            <person name="Getino M."/>
            <person name="Pursley I."/>
            <person name="Horton D.L."/>
            <person name="Alikhan N.F."/>
            <person name="Baker D."/>
            <person name="Gharbi K."/>
            <person name="Hall N."/>
            <person name="Watson M."/>
            <person name="Adriaenssens E.M."/>
            <person name="Foster-Nyarko E."/>
            <person name="Jarju S."/>
            <person name="Secka A."/>
            <person name="Antonio M."/>
            <person name="Oren A."/>
            <person name="Chaudhuri R.R."/>
            <person name="La Ragione R."/>
            <person name="Hildebrand F."/>
            <person name="Pallen M.J."/>
        </authorList>
    </citation>
    <scope>NUCLEOTIDE SEQUENCE</scope>
    <source>
        <strain evidence="10">13766</strain>
    </source>
</reference>
<sequence>MNIKQIKALAQILAQNDLSALEINEGETHIRLERTVAQPAAQAGAVLVAPPMPAAAAQPAQEAPASAPVEDPGVDFNDVFEAKSPLVGVFYAAPSPGAEPFVRVGSRVKKGDVLCIVEAMKLMNEIQAERDGEIVDICAHDGDVVEFGQTLFKLYER</sequence>
<comment type="pathway">
    <text evidence="1 8">Lipid metabolism; fatty acid biosynthesis.</text>
</comment>
<evidence type="ECO:0000259" key="9">
    <source>
        <dbReference type="PROSITE" id="PS50968"/>
    </source>
</evidence>
<evidence type="ECO:0000256" key="3">
    <source>
        <dbReference type="ARBA" id="ARBA00022516"/>
    </source>
</evidence>
<proteinExistence type="predicted"/>
<dbReference type="InterPro" id="IPR050709">
    <property type="entry name" value="Biotin_Carboxyl_Carrier/Decarb"/>
</dbReference>
<evidence type="ECO:0000256" key="2">
    <source>
        <dbReference type="ARBA" id="ARBA00017562"/>
    </source>
</evidence>
<dbReference type="EMBL" id="DVJN01000039">
    <property type="protein sequence ID" value="HIS91797.1"/>
    <property type="molecule type" value="Genomic_DNA"/>
</dbReference>
<comment type="function">
    <text evidence="8">This protein is a component of the acetyl coenzyme A carboxylase complex; first, biotin carboxylase catalyzes the carboxylation of the carrier protein and then the transcarboxylase transfers the carboxyl group to form malonyl-CoA.</text>
</comment>
<dbReference type="Pfam" id="PF00364">
    <property type="entry name" value="Biotin_lipoyl"/>
    <property type="match status" value="1"/>
</dbReference>
<accession>A0A9D1K5N6</accession>
<dbReference type="Proteomes" id="UP000824140">
    <property type="component" value="Unassembled WGS sequence"/>
</dbReference>
<dbReference type="SUPFAM" id="SSF51230">
    <property type="entry name" value="Single hybrid motif"/>
    <property type="match status" value="1"/>
</dbReference>
<dbReference type="GO" id="GO:0009317">
    <property type="term" value="C:acetyl-CoA carboxylase complex"/>
    <property type="evidence" value="ECO:0007669"/>
    <property type="project" value="InterPro"/>
</dbReference>
<keyword evidence="3 8" id="KW-0444">Lipid biosynthesis</keyword>
<dbReference type="Gene3D" id="2.40.50.100">
    <property type="match status" value="1"/>
</dbReference>
<protein>
    <recommendedName>
        <fullName evidence="2 8">Biotin carboxyl carrier protein of acetyl-CoA carboxylase</fullName>
    </recommendedName>
</protein>